<accession>A0A0F9W1L3</accession>
<name>A0A0F9W1L3_9ZZZZ</name>
<dbReference type="EMBL" id="LAZR01000373">
    <property type="protein sequence ID" value="KKN71943.1"/>
    <property type="molecule type" value="Genomic_DNA"/>
</dbReference>
<gene>
    <name evidence="1" type="ORF">LCGC14_0415890</name>
</gene>
<dbReference type="AlphaFoldDB" id="A0A0F9W1L3"/>
<proteinExistence type="predicted"/>
<evidence type="ECO:0000313" key="1">
    <source>
        <dbReference type="EMBL" id="KKN71943.1"/>
    </source>
</evidence>
<sequence length="61" mass="6970">MSRASKKKVHYKHAGTLRMGICGRMVDILFVSSVKSQISCKDCLKALKRGVYKNQNRQKSR</sequence>
<comment type="caution">
    <text evidence="1">The sequence shown here is derived from an EMBL/GenBank/DDBJ whole genome shotgun (WGS) entry which is preliminary data.</text>
</comment>
<organism evidence="1">
    <name type="scientific">marine sediment metagenome</name>
    <dbReference type="NCBI Taxonomy" id="412755"/>
    <lineage>
        <taxon>unclassified sequences</taxon>
        <taxon>metagenomes</taxon>
        <taxon>ecological metagenomes</taxon>
    </lineage>
</organism>
<reference evidence="1" key="1">
    <citation type="journal article" date="2015" name="Nature">
        <title>Complex archaea that bridge the gap between prokaryotes and eukaryotes.</title>
        <authorList>
            <person name="Spang A."/>
            <person name="Saw J.H."/>
            <person name="Jorgensen S.L."/>
            <person name="Zaremba-Niedzwiedzka K."/>
            <person name="Martijn J."/>
            <person name="Lind A.E."/>
            <person name="van Eijk R."/>
            <person name="Schleper C."/>
            <person name="Guy L."/>
            <person name="Ettema T.J."/>
        </authorList>
    </citation>
    <scope>NUCLEOTIDE SEQUENCE</scope>
</reference>
<protein>
    <submittedName>
        <fullName evidence="1">Uncharacterized protein</fullName>
    </submittedName>
</protein>